<evidence type="ECO:0000256" key="6">
    <source>
        <dbReference type="ARBA" id="ARBA00035289"/>
    </source>
</evidence>
<keyword evidence="9" id="KW-1185">Reference proteome</keyword>
<dbReference type="EMBL" id="SWFT01000064">
    <property type="protein sequence ID" value="KAA8904124.1"/>
    <property type="molecule type" value="Genomic_DNA"/>
</dbReference>
<dbReference type="OrthoDB" id="270763at2759"/>
<comment type="similarity">
    <text evidence="2">Belongs to the universal ribosomal protein uL29 family.</text>
</comment>
<comment type="caution">
    <text evidence="8">The sequence shown here is derived from an EMBL/GenBank/DDBJ whole genome shotgun (WGS) entry which is preliminary data.</text>
</comment>
<dbReference type="Pfam" id="PF06984">
    <property type="entry name" value="MRP-L47"/>
    <property type="match status" value="1"/>
</dbReference>
<comment type="subcellular location">
    <subcellularLocation>
        <location evidence="1">Mitochondrion</location>
    </subcellularLocation>
</comment>
<protein>
    <recommendedName>
        <fullName evidence="6">Large ribosomal subunit protein uL29m</fullName>
    </recommendedName>
    <alternativeName>
        <fullName evidence="7">54S ribosomal protein L4, mitochondrial</fullName>
    </alternativeName>
</protein>
<dbReference type="PANTHER" id="PTHR21183">
    <property type="entry name" value="RIBOSOMAL PROTEIN L47, MITOCHONDRIAL-RELATED"/>
    <property type="match status" value="1"/>
</dbReference>
<keyword evidence="3" id="KW-0689">Ribosomal protein</keyword>
<dbReference type="VEuPathDB" id="FungiDB:DIURU_002076"/>
<sequence length="282" mass="32953">MMMRHALASVRGLRTSSVAPARKLRFENLREIKLREPVVPSHKNFDVSPDHPLWGFFRDQKALRVSDELDADSREWSMPELRRKSFEDLHRLWYLVLQERNVLAREVRLSESITYRKTQAHQDLDDKLKLTQKRIKTVLLERQTAYERVQTMVEKKQQFLDQFAEDYLAADDAKLPGMNDKLVRLQYAFFGMEPRLEDFHRDDIDPTFMEGLSYVANLKVQKYNQNATQPIELPLKAVSEELPWLLQAPEAAATEVAELRQNGVQAVPPYQAIEYVQTKLGL</sequence>
<gene>
    <name evidence="8" type="ORF">DIURU_002076</name>
</gene>
<dbReference type="InterPro" id="IPR010729">
    <property type="entry name" value="Ribosomal_uL29_mit"/>
</dbReference>
<evidence type="ECO:0000256" key="3">
    <source>
        <dbReference type="ARBA" id="ARBA00022980"/>
    </source>
</evidence>
<keyword evidence="5" id="KW-0687">Ribonucleoprotein</keyword>
<dbReference type="GeneID" id="54780727"/>
<dbReference type="OMA" id="IRTTMWR"/>
<dbReference type="PANTHER" id="PTHR21183:SF18">
    <property type="entry name" value="LARGE RIBOSOMAL SUBUNIT PROTEIN UL29M"/>
    <property type="match status" value="1"/>
</dbReference>
<name>A0A642URX7_DIURU</name>
<evidence type="ECO:0000256" key="5">
    <source>
        <dbReference type="ARBA" id="ARBA00023274"/>
    </source>
</evidence>
<organism evidence="8 9">
    <name type="scientific">Diutina rugosa</name>
    <name type="common">Yeast</name>
    <name type="synonym">Candida rugosa</name>
    <dbReference type="NCBI Taxonomy" id="5481"/>
    <lineage>
        <taxon>Eukaryota</taxon>
        <taxon>Fungi</taxon>
        <taxon>Dikarya</taxon>
        <taxon>Ascomycota</taxon>
        <taxon>Saccharomycotina</taxon>
        <taxon>Pichiomycetes</taxon>
        <taxon>Debaryomycetaceae</taxon>
        <taxon>Diutina</taxon>
    </lineage>
</organism>
<evidence type="ECO:0000313" key="8">
    <source>
        <dbReference type="EMBL" id="KAA8904124.1"/>
    </source>
</evidence>
<dbReference type="InterPro" id="IPR038340">
    <property type="entry name" value="MRP-L47_sf"/>
</dbReference>
<proteinExistence type="inferred from homology"/>
<dbReference type="RefSeq" id="XP_034013209.1">
    <property type="nucleotide sequence ID" value="XM_034154688.1"/>
</dbReference>
<accession>A0A642URX7</accession>
<dbReference type="Proteomes" id="UP000449547">
    <property type="component" value="Unassembled WGS sequence"/>
</dbReference>
<dbReference type="GO" id="GO:0032543">
    <property type="term" value="P:mitochondrial translation"/>
    <property type="evidence" value="ECO:0007669"/>
    <property type="project" value="TreeGrafter"/>
</dbReference>
<dbReference type="AlphaFoldDB" id="A0A642URX7"/>
<dbReference type="GO" id="GO:0005762">
    <property type="term" value="C:mitochondrial large ribosomal subunit"/>
    <property type="evidence" value="ECO:0007669"/>
    <property type="project" value="TreeGrafter"/>
</dbReference>
<evidence type="ECO:0000256" key="4">
    <source>
        <dbReference type="ARBA" id="ARBA00023128"/>
    </source>
</evidence>
<evidence type="ECO:0000256" key="1">
    <source>
        <dbReference type="ARBA" id="ARBA00004173"/>
    </source>
</evidence>
<evidence type="ECO:0000256" key="2">
    <source>
        <dbReference type="ARBA" id="ARBA00009254"/>
    </source>
</evidence>
<dbReference type="Gene3D" id="6.10.330.20">
    <property type="match status" value="1"/>
</dbReference>
<reference evidence="8 9" key="1">
    <citation type="submission" date="2019-07" db="EMBL/GenBank/DDBJ databases">
        <title>Genome assembly of two rare yeast pathogens: Diutina rugosa and Trichomonascus ciferrii.</title>
        <authorList>
            <person name="Mixao V."/>
            <person name="Saus E."/>
            <person name="Hansen A."/>
            <person name="Lass-Flor C."/>
            <person name="Gabaldon T."/>
        </authorList>
    </citation>
    <scope>NUCLEOTIDE SEQUENCE [LARGE SCALE GENOMIC DNA]</scope>
    <source>
        <strain evidence="8 9">CBS 613</strain>
    </source>
</reference>
<evidence type="ECO:0000313" key="9">
    <source>
        <dbReference type="Proteomes" id="UP000449547"/>
    </source>
</evidence>
<evidence type="ECO:0000256" key="7">
    <source>
        <dbReference type="ARBA" id="ARBA00035399"/>
    </source>
</evidence>
<keyword evidence="4" id="KW-0496">Mitochondrion</keyword>
<dbReference type="GO" id="GO:0003735">
    <property type="term" value="F:structural constituent of ribosome"/>
    <property type="evidence" value="ECO:0007669"/>
    <property type="project" value="InterPro"/>
</dbReference>
<dbReference type="Gene3D" id="6.10.140.1190">
    <property type="match status" value="1"/>
</dbReference>